<accession>A0AAW6TEC6</accession>
<protein>
    <submittedName>
        <fullName evidence="7">O-antigen ligase family protein</fullName>
    </submittedName>
</protein>
<evidence type="ECO:0000256" key="3">
    <source>
        <dbReference type="ARBA" id="ARBA00022989"/>
    </source>
</evidence>
<proteinExistence type="predicted"/>
<reference evidence="7 8" key="1">
    <citation type="submission" date="2023-04" db="EMBL/GenBank/DDBJ databases">
        <title>Klugiella caeni sp. nov. isolated from the sludge of biochemical tank.</title>
        <authorList>
            <person name="Geng K."/>
        </authorList>
    </citation>
    <scope>NUCLEOTIDE SEQUENCE [LARGE SCALE GENOMIC DNA]</scope>
    <source>
        <strain evidence="7 8">YN-L-19</strain>
    </source>
</reference>
<dbReference type="GO" id="GO:0016020">
    <property type="term" value="C:membrane"/>
    <property type="evidence" value="ECO:0007669"/>
    <property type="project" value="UniProtKB-SubCell"/>
</dbReference>
<evidence type="ECO:0000256" key="4">
    <source>
        <dbReference type="ARBA" id="ARBA00023136"/>
    </source>
</evidence>
<dbReference type="RefSeq" id="WP_281489206.1">
    <property type="nucleotide sequence ID" value="NZ_JASATX010000004.1"/>
</dbReference>
<keyword evidence="7" id="KW-0436">Ligase</keyword>
<feature type="transmembrane region" description="Helical" evidence="5">
    <location>
        <begin position="139"/>
        <end position="158"/>
    </location>
</feature>
<evidence type="ECO:0000256" key="5">
    <source>
        <dbReference type="SAM" id="Phobius"/>
    </source>
</evidence>
<dbReference type="PANTHER" id="PTHR37422">
    <property type="entry name" value="TEICHURONIC ACID BIOSYNTHESIS PROTEIN TUAE"/>
    <property type="match status" value="1"/>
</dbReference>
<evidence type="ECO:0000313" key="8">
    <source>
        <dbReference type="Proteomes" id="UP001321506"/>
    </source>
</evidence>
<sequence>MSRHASIRSSLKAFFGDARLAAALTTTALGLGVFAFALERMIGEAGLIAMLVTLVPLCAGSLIARRATVEWLAVVPISMLVFLGWATLSVFWSQYRQETLGGVAYLLAFTALGLMVALTRDTIQIIRAAGDVLRATLGLSLALEVLSGLLIDVPIAFLDIRGHIARGGPIQGIVGSHHEVGLLAVIAGITFTIEWRTQSISRGLAVGSLAAAGLTLLLARSPVSFGTAAVAITATAVLYGVRRLKPAQRTFWQLAILGAAALIALAVWMLRSPIVTALNATGDLNLRLRLWQQVWALVPLHPLEGWGWIGQWDAGISPFSLFNTVSRQTLTSAANAYLDVWFQLGLVGIAAFVGMLALAFARSWLLGARQRSVVYTWPAVVLAALMTSALAESSILYEFGWLVFVVCCVKASQRLSWRNAFQRPLEQDPLT</sequence>
<feature type="transmembrane region" description="Helical" evidence="5">
    <location>
        <begin position="200"/>
        <end position="219"/>
    </location>
</feature>
<evidence type="ECO:0000256" key="1">
    <source>
        <dbReference type="ARBA" id="ARBA00004141"/>
    </source>
</evidence>
<feature type="transmembrane region" description="Helical" evidence="5">
    <location>
        <begin position="170"/>
        <end position="193"/>
    </location>
</feature>
<dbReference type="InterPro" id="IPR007016">
    <property type="entry name" value="O-antigen_ligase-rel_domated"/>
</dbReference>
<dbReference type="EMBL" id="JASATX010000004">
    <property type="protein sequence ID" value="MDI2099422.1"/>
    <property type="molecule type" value="Genomic_DNA"/>
</dbReference>
<comment type="caution">
    <text evidence="7">The sequence shown here is derived from an EMBL/GenBank/DDBJ whole genome shotgun (WGS) entry which is preliminary data.</text>
</comment>
<feature type="transmembrane region" description="Helical" evidence="5">
    <location>
        <begin position="71"/>
        <end position="93"/>
    </location>
</feature>
<comment type="subcellular location">
    <subcellularLocation>
        <location evidence="1">Membrane</location>
        <topology evidence="1">Multi-pass membrane protein</topology>
    </subcellularLocation>
</comment>
<name>A0AAW6TEC6_9MICO</name>
<evidence type="ECO:0000313" key="7">
    <source>
        <dbReference type="EMBL" id="MDI2099422.1"/>
    </source>
</evidence>
<feature type="transmembrane region" description="Helical" evidence="5">
    <location>
        <begin position="373"/>
        <end position="390"/>
    </location>
</feature>
<feature type="transmembrane region" description="Helical" evidence="5">
    <location>
        <begin position="99"/>
        <end position="118"/>
    </location>
</feature>
<organism evidence="7 8">
    <name type="scientific">Ruicaihuangia caeni</name>
    <dbReference type="NCBI Taxonomy" id="3042517"/>
    <lineage>
        <taxon>Bacteria</taxon>
        <taxon>Bacillati</taxon>
        <taxon>Actinomycetota</taxon>
        <taxon>Actinomycetes</taxon>
        <taxon>Micrococcales</taxon>
        <taxon>Microbacteriaceae</taxon>
        <taxon>Ruicaihuangia</taxon>
    </lineage>
</organism>
<dbReference type="Proteomes" id="UP001321506">
    <property type="component" value="Unassembled WGS sequence"/>
</dbReference>
<feature type="transmembrane region" description="Helical" evidence="5">
    <location>
        <begin position="340"/>
        <end position="361"/>
    </location>
</feature>
<dbReference type="GO" id="GO:0016874">
    <property type="term" value="F:ligase activity"/>
    <property type="evidence" value="ECO:0007669"/>
    <property type="project" value="UniProtKB-KW"/>
</dbReference>
<feature type="transmembrane region" description="Helical" evidence="5">
    <location>
        <begin position="45"/>
        <end position="64"/>
    </location>
</feature>
<feature type="transmembrane region" description="Helical" evidence="5">
    <location>
        <begin position="225"/>
        <end position="241"/>
    </location>
</feature>
<gene>
    <name evidence="7" type="ORF">QF206_10650</name>
</gene>
<evidence type="ECO:0000256" key="2">
    <source>
        <dbReference type="ARBA" id="ARBA00022692"/>
    </source>
</evidence>
<dbReference type="Pfam" id="PF04932">
    <property type="entry name" value="Wzy_C"/>
    <property type="match status" value="1"/>
</dbReference>
<evidence type="ECO:0000259" key="6">
    <source>
        <dbReference type="Pfam" id="PF04932"/>
    </source>
</evidence>
<dbReference type="PANTHER" id="PTHR37422:SF13">
    <property type="entry name" value="LIPOPOLYSACCHARIDE BIOSYNTHESIS PROTEIN PA4999-RELATED"/>
    <property type="match status" value="1"/>
</dbReference>
<feature type="domain" description="O-antigen ligase-related" evidence="6">
    <location>
        <begin position="209"/>
        <end position="353"/>
    </location>
</feature>
<keyword evidence="4 5" id="KW-0472">Membrane</keyword>
<keyword evidence="2 5" id="KW-0812">Transmembrane</keyword>
<feature type="transmembrane region" description="Helical" evidence="5">
    <location>
        <begin position="250"/>
        <end position="270"/>
    </location>
</feature>
<dbReference type="AlphaFoldDB" id="A0AAW6TEC6"/>
<keyword evidence="3 5" id="KW-1133">Transmembrane helix</keyword>
<keyword evidence="8" id="KW-1185">Reference proteome</keyword>
<dbReference type="InterPro" id="IPR051533">
    <property type="entry name" value="WaaL-like"/>
</dbReference>